<dbReference type="Proteomes" id="UP000235786">
    <property type="component" value="Unassembled WGS sequence"/>
</dbReference>
<sequence length="76" mass="8564">MASTLDRALLKIRNKVSLICGTVFMGLVEQVALPFDEYFDHTEDDILMLIGLGFRAYWAIEDVVKNCANRIDEVVG</sequence>
<dbReference type="AlphaFoldDB" id="A0A2J6SDT5"/>
<evidence type="ECO:0000313" key="2">
    <source>
        <dbReference type="Proteomes" id="UP000235786"/>
    </source>
</evidence>
<accession>A0A2J6SDT5</accession>
<reference evidence="1 2" key="1">
    <citation type="submission" date="2016-04" db="EMBL/GenBank/DDBJ databases">
        <title>A degradative enzymes factory behind the ericoid mycorrhizal symbiosis.</title>
        <authorList>
            <consortium name="DOE Joint Genome Institute"/>
            <person name="Martino E."/>
            <person name="Morin E."/>
            <person name="Grelet G."/>
            <person name="Kuo A."/>
            <person name="Kohler A."/>
            <person name="Daghino S."/>
            <person name="Barry K."/>
            <person name="Choi C."/>
            <person name="Cichocki N."/>
            <person name="Clum A."/>
            <person name="Copeland A."/>
            <person name="Hainaut M."/>
            <person name="Haridas S."/>
            <person name="Labutti K."/>
            <person name="Lindquist E."/>
            <person name="Lipzen A."/>
            <person name="Khouja H.-R."/>
            <person name="Murat C."/>
            <person name="Ohm R."/>
            <person name="Olson A."/>
            <person name="Spatafora J."/>
            <person name="Veneault-Fourrey C."/>
            <person name="Henrissat B."/>
            <person name="Grigoriev I."/>
            <person name="Martin F."/>
            <person name="Perotto S."/>
        </authorList>
    </citation>
    <scope>NUCLEOTIDE SEQUENCE [LARGE SCALE GENOMIC DNA]</scope>
    <source>
        <strain evidence="1 2">F</strain>
    </source>
</reference>
<keyword evidence="2" id="KW-1185">Reference proteome</keyword>
<gene>
    <name evidence="1" type="ORF">L207DRAFT_575564</name>
</gene>
<dbReference type="EMBL" id="KZ613937">
    <property type="protein sequence ID" value="PMD48920.1"/>
    <property type="molecule type" value="Genomic_DNA"/>
</dbReference>
<name>A0A2J6SDT5_HYAVF</name>
<evidence type="ECO:0000313" key="1">
    <source>
        <dbReference type="EMBL" id="PMD48920.1"/>
    </source>
</evidence>
<protein>
    <submittedName>
        <fullName evidence="1">Uncharacterized protein</fullName>
    </submittedName>
</protein>
<organism evidence="1 2">
    <name type="scientific">Hyaloscypha variabilis (strain UAMH 11265 / GT02V1 / F)</name>
    <name type="common">Meliniomyces variabilis</name>
    <dbReference type="NCBI Taxonomy" id="1149755"/>
    <lineage>
        <taxon>Eukaryota</taxon>
        <taxon>Fungi</taxon>
        <taxon>Dikarya</taxon>
        <taxon>Ascomycota</taxon>
        <taxon>Pezizomycotina</taxon>
        <taxon>Leotiomycetes</taxon>
        <taxon>Helotiales</taxon>
        <taxon>Hyaloscyphaceae</taxon>
        <taxon>Hyaloscypha</taxon>
        <taxon>Hyaloscypha variabilis</taxon>
    </lineage>
</organism>
<proteinExistence type="predicted"/>